<dbReference type="GO" id="GO:0005737">
    <property type="term" value="C:cytoplasm"/>
    <property type="evidence" value="ECO:0007669"/>
    <property type="project" value="TreeGrafter"/>
</dbReference>
<evidence type="ECO:0000259" key="8">
    <source>
        <dbReference type="Pfam" id="PF00884"/>
    </source>
</evidence>
<dbReference type="Gene3D" id="3.40.720.10">
    <property type="entry name" value="Alkaline Phosphatase, subunit A"/>
    <property type="match status" value="1"/>
</dbReference>
<evidence type="ECO:0000256" key="2">
    <source>
        <dbReference type="ARBA" id="ARBA00008779"/>
    </source>
</evidence>
<evidence type="ECO:0000256" key="6">
    <source>
        <dbReference type="ARBA" id="ARBA00022837"/>
    </source>
</evidence>
<organism evidence="9 10">
    <name type="scientific">Frankliniella occidentalis</name>
    <name type="common">Western flower thrips</name>
    <name type="synonym">Euthrips occidentalis</name>
    <dbReference type="NCBI Taxonomy" id="133901"/>
    <lineage>
        <taxon>Eukaryota</taxon>
        <taxon>Metazoa</taxon>
        <taxon>Ecdysozoa</taxon>
        <taxon>Arthropoda</taxon>
        <taxon>Hexapoda</taxon>
        <taxon>Insecta</taxon>
        <taxon>Pterygota</taxon>
        <taxon>Neoptera</taxon>
        <taxon>Paraneoptera</taxon>
        <taxon>Thysanoptera</taxon>
        <taxon>Terebrantia</taxon>
        <taxon>Thripoidea</taxon>
        <taxon>Thripidae</taxon>
        <taxon>Frankliniella</taxon>
    </lineage>
</organism>
<keyword evidence="3" id="KW-0479">Metal-binding</keyword>
<comment type="similarity">
    <text evidence="2">Belongs to the sulfatase family.</text>
</comment>
<evidence type="ECO:0000256" key="7">
    <source>
        <dbReference type="SAM" id="SignalP"/>
    </source>
</evidence>
<feature type="chain" id="PRO_5026759360" evidence="7">
    <location>
        <begin position="24"/>
        <end position="523"/>
    </location>
</feature>
<sequence length="523" mass="60085">MQTYNFCMAFYLSILSVMQLCQAINDKQNVLFIIADDLRTSLGCYGDKSAYSPNIDFLAQQSFVFTNAYSQQALCGPSRTSLLTSRSPHHLNQYDVHQYWRVTAGNFTSLPQFFKEKGYKTISIGKVFHPGKCSNFVDDQPFSWSAQPFHPKTEKFKNAPVCPSVSGSGPSVSIVCPVNTMDQPQQTLPDLESLREAEKYLQNHVQDTSEEPFFMAVGFHKPHIPLKFPQEYLNYHPLDKISLSQMRRRPPKLPSSAWNPWFDLRKRDDINHLNISFPWGAMPDDQALKVKQSYYASVSYIDHLIGKLLQKLDDLKLRNNTIILFTSDHGWSLGEHGEWSKYSNYEVSTQVPLILSVPGTRGRHIKNLVELLDIFPTLVDIVGIEGGVPKCINGYTDIFCTDGRSLKPLFDKTEYKKIVKWRVGAFSQYPRPGDYPSLNPDSDQPHQQDIKVMGYSVRTSRHRYTEWVKFDTKTMTPNWTKVYGSELYDHVIDPNENLNLGDRENLNPLILSFKSMLYKRWST</sequence>
<dbReference type="PANTHER" id="PTHR45953:SF1">
    <property type="entry name" value="IDURONATE 2-SULFATASE"/>
    <property type="match status" value="1"/>
</dbReference>
<dbReference type="SUPFAM" id="SSF53649">
    <property type="entry name" value="Alkaline phosphatase-like"/>
    <property type="match status" value="1"/>
</dbReference>
<dbReference type="PANTHER" id="PTHR45953">
    <property type="entry name" value="IDURONATE 2-SULFATASE"/>
    <property type="match status" value="1"/>
</dbReference>
<dbReference type="InterPro" id="IPR000917">
    <property type="entry name" value="Sulfatase_N"/>
</dbReference>
<dbReference type="OrthoDB" id="96314at2759"/>
<dbReference type="PROSITE" id="PS00149">
    <property type="entry name" value="SULFATASE_2"/>
    <property type="match status" value="1"/>
</dbReference>
<dbReference type="CDD" id="cd16030">
    <property type="entry name" value="iduronate-2-sulfatase"/>
    <property type="match status" value="1"/>
</dbReference>
<dbReference type="CTD" id="3423"/>
<dbReference type="RefSeq" id="XP_026283567.1">
    <property type="nucleotide sequence ID" value="XM_026427782.2"/>
</dbReference>
<evidence type="ECO:0000256" key="3">
    <source>
        <dbReference type="ARBA" id="ARBA00022723"/>
    </source>
</evidence>
<dbReference type="InterPro" id="IPR017850">
    <property type="entry name" value="Alkaline_phosphatase_core_sf"/>
</dbReference>
<dbReference type="GO" id="GO:0004423">
    <property type="term" value="F:iduronate-2-sulfatase activity"/>
    <property type="evidence" value="ECO:0007669"/>
    <property type="project" value="InterPro"/>
</dbReference>
<protein>
    <submittedName>
        <fullName evidence="10">Iduronate 2-sulfatase isoform X1</fullName>
    </submittedName>
</protein>
<keyword evidence="6" id="KW-0106">Calcium</keyword>
<reference evidence="10" key="1">
    <citation type="submission" date="2025-08" db="UniProtKB">
        <authorList>
            <consortium name="RefSeq"/>
        </authorList>
    </citation>
    <scope>IDENTIFICATION</scope>
    <source>
        <tissue evidence="10">Whole organism</tissue>
    </source>
</reference>
<dbReference type="Pfam" id="PF00884">
    <property type="entry name" value="Sulfatase"/>
    <property type="match status" value="1"/>
</dbReference>
<comment type="cofactor">
    <cofactor evidence="1">
        <name>Ca(2+)</name>
        <dbReference type="ChEBI" id="CHEBI:29108"/>
    </cofactor>
</comment>
<evidence type="ECO:0000256" key="5">
    <source>
        <dbReference type="ARBA" id="ARBA00022801"/>
    </source>
</evidence>
<feature type="domain" description="Sulfatase N-terminal" evidence="8">
    <location>
        <begin position="28"/>
        <end position="384"/>
    </location>
</feature>
<dbReference type="InterPro" id="IPR024607">
    <property type="entry name" value="Sulfatase_CS"/>
</dbReference>
<dbReference type="AlphaFoldDB" id="A0A6J1SRQ1"/>
<dbReference type="InterPro" id="IPR035874">
    <property type="entry name" value="IDS"/>
</dbReference>
<evidence type="ECO:0000313" key="9">
    <source>
        <dbReference type="Proteomes" id="UP000504606"/>
    </source>
</evidence>
<dbReference type="KEGG" id="foc:113209995"/>
<dbReference type="Proteomes" id="UP000504606">
    <property type="component" value="Unplaced"/>
</dbReference>
<name>A0A6J1SRQ1_FRAOC</name>
<feature type="signal peptide" evidence="7">
    <location>
        <begin position="1"/>
        <end position="23"/>
    </location>
</feature>
<gene>
    <name evidence="10" type="primary">LOC113209995</name>
</gene>
<evidence type="ECO:0000313" key="10">
    <source>
        <dbReference type="RefSeq" id="XP_026283567.1"/>
    </source>
</evidence>
<keyword evidence="5" id="KW-0378">Hydrolase</keyword>
<dbReference type="GO" id="GO:0046872">
    <property type="term" value="F:metal ion binding"/>
    <property type="evidence" value="ECO:0007669"/>
    <property type="project" value="UniProtKB-KW"/>
</dbReference>
<keyword evidence="4 7" id="KW-0732">Signal</keyword>
<evidence type="ECO:0000256" key="4">
    <source>
        <dbReference type="ARBA" id="ARBA00022729"/>
    </source>
</evidence>
<proteinExistence type="inferred from homology"/>
<accession>A0A6J1SRQ1</accession>
<keyword evidence="9" id="KW-1185">Reference proteome</keyword>
<dbReference type="GeneID" id="113209995"/>
<evidence type="ECO:0000256" key="1">
    <source>
        <dbReference type="ARBA" id="ARBA00001913"/>
    </source>
</evidence>